<name>A0A9D4QD18_RHISA</name>
<proteinExistence type="predicted"/>
<evidence type="ECO:0000313" key="2">
    <source>
        <dbReference type="Proteomes" id="UP000821837"/>
    </source>
</evidence>
<dbReference type="AlphaFoldDB" id="A0A9D4QD18"/>
<dbReference type="EMBL" id="JABSTV010001246">
    <property type="protein sequence ID" value="KAH7975554.1"/>
    <property type="molecule type" value="Genomic_DNA"/>
</dbReference>
<organism evidence="1 2">
    <name type="scientific">Rhipicephalus sanguineus</name>
    <name type="common">Brown dog tick</name>
    <name type="synonym">Ixodes sanguineus</name>
    <dbReference type="NCBI Taxonomy" id="34632"/>
    <lineage>
        <taxon>Eukaryota</taxon>
        <taxon>Metazoa</taxon>
        <taxon>Ecdysozoa</taxon>
        <taxon>Arthropoda</taxon>
        <taxon>Chelicerata</taxon>
        <taxon>Arachnida</taxon>
        <taxon>Acari</taxon>
        <taxon>Parasitiformes</taxon>
        <taxon>Ixodida</taxon>
        <taxon>Ixodoidea</taxon>
        <taxon>Ixodidae</taxon>
        <taxon>Rhipicephalinae</taxon>
        <taxon>Rhipicephalus</taxon>
        <taxon>Rhipicephalus</taxon>
    </lineage>
</organism>
<dbReference type="Proteomes" id="UP000821837">
    <property type="component" value="Chromosome 10"/>
</dbReference>
<evidence type="ECO:0000313" key="1">
    <source>
        <dbReference type="EMBL" id="KAH7975554.1"/>
    </source>
</evidence>
<protein>
    <submittedName>
        <fullName evidence="1">Uncharacterized protein</fullName>
    </submittedName>
</protein>
<reference evidence="1" key="1">
    <citation type="journal article" date="2020" name="Cell">
        <title>Large-Scale Comparative Analyses of Tick Genomes Elucidate Their Genetic Diversity and Vector Capacities.</title>
        <authorList>
            <consortium name="Tick Genome and Microbiome Consortium (TIGMIC)"/>
            <person name="Jia N."/>
            <person name="Wang J."/>
            <person name="Shi W."/>
            <person name="Du L."/>
            <person name="Sun Y."/>
            <person name="Zhan W."/>
            <person name="Jiang J.F."/>
            <person name="Wang Q."/>
            <person name="Zhang B."/>
            <person name="Ji P."/>
            <person name="Bell-Sakyi L."/>
            <person name="Cui X.M."/>
            <person name="Yuan T.T."/>
            <person name="Jiang B.G."/>
            <person name="Yang W.F."/>
            <person name="Lam T.T."/>
            <person name="Chang Q.C."/>
            <person name="Ding S.J."/>
            <person name="Wang X.J."/>
            <person name="Zhu J.G."/>
            <person name="Ruan X.D."/>
            <person name="Zhao L."/>
            <person name="Wei J.T."/>
            <person name="Ye R.Z."/>
            <person name="Que T.C."/>
            <person name="Du C.H."/>
            <person name="Zhou Y.H."/>
            <person name="Cheng J.X."/>
            <person name="Dai P.F."/>
            <person name="Guo W.B."/>
            <person name="Han X.H."/>
            <person name="Huang E.J."/>
            <person name="Li L.F."/>
            <person name="Wei W."/>
            <person name="Gao Y.C."/>
            <person name="Liu J.Z."/>
            <person name="Shao H.Z."/>
            <person name="Wang X."/>
            <person name="Wang C.C."/>
            <person name="Yang T.C."/>
            <person name="Huo Q.B."/>
            <person name="Li W."/>
            <person name="Chen H.Y."/>
            <person name="Chen S.E."/>
            <person name="Zhou L.G."/>
            <person name="Ni X.B."/>
            <person name="Tian J.H."/>
            <person name="Sheng Y."/>
            <person name="Liu T."/>
            <person name="Pan Y.S."/>
            <person name="Xia L.Y."/>
            <person name="Li J."/>
            <person name="Zhao F."/>
            <person name="Cao W.C."/>
        </authorList>
    </citation>
    <scope>NUCLEOTIDE SEQUENCE</scope>
    <source>
        <strain evidence="1">Rsan-2018</strain>
    </source>
</reference>
<sequence>MWRQVRFLKDKLRVLCGQGRTLGGQQRSFQDWMKTADHTTEFLWARVRLKLPKKSKTQPSSGNVLVLGGARLPEEANQMLKKGPNWLVKRSVGLALLARLRLSGGRMRTGTRAPLSC</sequence>
<comment type="caution">
    <text evidence="1">The sequence shown here is derived from an EMBL/GenBank/DDBJ whole genome shotgun (WGS) entry which is preliminary data.</text>
</comment>
<gene>
    <name evidence="1" type="ORF">HPB52_003165</name>
</gene>
<dbReference type="VEuPathDB" id="VectorBase:RSAN_049421"/>
<keyword evidence="2" id="KW-1185">Reference proteome</keyword>
<accession>A0A9D4QD18</accession>
<reference evidence="1" key="2">
    <citation type="submission" date="2021-09" db="EMBL/GenBank/DDBJ databases">
        <authorList>
            <person name="Jia N."/>
            <person name="Wang J."/>
            <person name="Shi W."/>
            <person name="Du L."/>
            <person name="Sun Y."/>
            <person name="Zhan W."/>
            <person name="Jiang J."/>
            <person name="Wang Q."/>
            <person name="Zhang B."/>
            <person name="Ji P."/>
            <person name="Sakyi L.B."/>
            <person name="Cui X."/>
            <person name="Yuan T."/>
            <person name="Jiang B."/>
            <person name="Yang W."/>
            <person name="Lam T.T.-Y."/>
            <person name="Chang Q."/>
            <person name="Ding S."/>
            <person name="Wang X."/>
            <person name="Zhu J."/>
            <person name="Ruan X."/>
            <person name="Zhao L."/>
            <person name="Wei J."/>
            <person name="Que T."/>
            <person name="Du C."/>
            <person name="Cheng J."/>
            <person name="Dai P."/>
            <person name="Han X."/>
            <person name="Huang E."/>
            <person name="Gao Y."/>
            <person name="Liu J."/>
            <person name="Shao H."/>
            <person name="Ye R."/>
            <person name="Li L."/>
            <person name="Wei W."/>
            <person name="Wang X."/>
            <person name="Wang C."/>
            <person name="Huo Q."/>
            <person name="Li W."/>
            <person name="Guo W."/>
            <person name="Chen H."/>
            <person name="Chen S."/>
            <person name="Zhou L."/>
            <person name="Zhou L."/>
            <person name="Ni X."/>
            <person name="Tian J."/>
            <person name="Zhou Y."/>
            <person name="Sheng Y."/>
            <person name="Liu T."/>
            <person name="Pan Y."/>
            <person name="Xia L."/>
            <person name="Li J."/>
            <person name="Zhao F."/>
            <person name="Cao W."/>
        </authorList>
    </citation>
    <scope>NUCLEOTIDE SEQUENCE</scope>
    <source>
        <strain evidence="1">Rsan-2018</strain>
        <tissue evidence="1">Larvae</tissue>
    </source>
</reference>